<accession>A0A6C0LW14</accession>
<evidence type="ECO:0000313" key="1">
    <source>
        <dbReference type="EMBL" id="QHU34613.1"/>
    </source>
</evidence>
<reference evidence="1" key="1">
    <citation type="journal article" date="2020" name="Nature">
        <title>Giant virus diversity and host interactions through global metagenomics.</title>
        <authorList>
            <person name="Schulz F."/>
            <person name="Roux S."/>
            <person name="Paez-Espino D."/>
            <person name="Jungbluth S."/>
            <person name="Walsh D.A."/>
            <person name="Denef V.J."/>
            <person name="McMahon K.D."/>
            <person name="Konstantinidis K.T."/>
            <person name="Eloe-Fadrosh E.A."/>
            <person name="Kyrpides N.C."/>
            <person name="Woyke T."/>
        </authorList>
    </citation>
    <scope>NUCLEOTIDE SEQUENCE</scope>
    <source>
        <strain evidence="1">GVMAG-S-1016713-169</strain>
    </source>
</reference>
<protein>
    <submittedName>
        <fullName evidence="1">Uncharacterized protein</fullName>
    </submittedName>
</protein>
<dbReference type="AlphaFoldDB" id="A0A6C0LW14"/>
<name>A0A6C0LW14_9ZZZZ</name>
<dbReference type="EMBL" id="MN740575">
    <property type="protein sequence ID" value="QHU34613.1"/>
    <property type="molecule type" value="Genomic_DNA"/>
</dbReference>
<proteinExistence type="predicted"/>
<organism evidence="1">
    <name type="scientific">viral metagenome</name>
    <dbReference type="NCBI Taxonomy" id="1070528"/>
    <lineage>
        <taxon>unclassified sequences</taxon>
        <taxon>metagenomes</taxon>
        <taxon>organismal metagenomes</taxon>
    </lineage>
</organism>
<sequence>MTNIKWISTRYKLRLKVKLDWNKYKNGSLTLPPKDAGVCKDWRFEIATDEKSAVFLGTWERRMLKPGFNMNKINEDIQPYTLSLS</sequence>